<dbReference type="Pfam" id="PF00440">
    <property type="entry name" value="TetR_N"/>
    <property type="match status" value="1"/>
</dbReference>
<feature type="compositionally biased region" description="Polar residues" evidence="5">
    <location>
        <begin position="363"/>
        <end position="372"/>
    </location>
</feature>
<sequence length="372" mass="39673">MVRLTRAQQQDATRRKVLAAAKSEFAQRGFRGATVDGIAERADMTRGAVYSNFPGKRALYLAVLAHEAEQAPAPAAGAKADTPAAALSAFASTWLEQLPRSSQYEYSEDEQFTSPALSVDFVPEVLMSEQIRRPFAQLLALDALLLAVSLRAISQPTSAPLEGFIASAESVLTILYGTTQLSYVAPEFTDPARAIALCEQVALLGGVKTPNPPYPTDARVTRVDEPWEPPSCIDRVRADSARLDGDGLIAVIGMHRIATIEAALSIWPEHTDITLALVSDHPAELAPLARLAIADICRSLRHAFPVAALPRLQVIVDDAGTLAAACGFDRVDDNSEFAVLVENGRITTRAEGRGAGKAAATEYASSSAPDRA</sequence>
<dbReference type="SUPFAM" id="SSF46689">
    <property type="entry name" value="Homeodomain-like"/>
    <property type="match status" value="1"/>
</dbReference>
<feature type="domain" description="HTH tetR-type" evidence="6">
    <location>
        <begin position="11"/>
        <end position="71"/>
    </location>
</feature>
<evidence type="ECO:0000256" key="5">
    <source>
        <dbReference type="SAM" id="MobiDB-lite"/>
    </source>
</evidence>
<evidence type="ECO:0000256" key="4">
    <source>
        <dbReference type="PROSITE-ProRule" id="PRU00335"/>
    </source>
</evidence>
<gene>
    <name evidence="7" type="ORF">OG563_45120</name>
</gene>
<reference evidence="7" key="1">
    <citation type="submission" date="2022-10" db="EMBL/GenBank/DDBJ databases">
        <title>The complete genomes of actinobacterial strains from the NBC collection.</title>
        <authorList>
            <person name="Joergensen T.S."/>
            <person name="Alvarez Arevalo M."/>
            <person name="Sterndorff E.B."/>
            <person name="Faurdal D."/>
            <person name="Vuksanovic O."/>
            <person name="Mourched A.-S."/>
            <person name="Charusanti P."/>
            <person name="Shaw S."/>
            <person name="Blin K."/>
            <person name="Weber T."/>
        </authorList>
    </citation>
    <scope>NUCLEOTIDE SEQUENCE</scope>
    <source>
        <strain evidence="7">NBC_01482</strain>
    </source>
</reference>
<dbReference type="InterPro" id="IPR001647">
    <property type="entry name" value="HTH_TetR"/>
</dbReference>
<dbReference type="PANTHER" id="PTHR30055">
    <property type="entry name" value="HTH-TYPE TRANSCRIPTIONAL REGULATOR RUTR"/>
    <property type="match status" value="1"/>
</dbReference>
<feature type="region of interest" description="Disordered" evidence="5">
    <location>
        <begin position="351"/>
        <end position="372"/>
    </location>
</feature>
<keyword evidence="1" id="KW-0805">Transcription regulation</keyword>
<dbReference type="PROSITE" id="PS50977">
    <property type="entry name" value="HTH_TETR_2"/>
    <property type="match status" value="1"/>
</dbReference>
<evidence type="ECO:0000313" key="8">
    <source>
        <dbReference type="Proteomes" id="UP001432062"/>
    </source>
</evidence>
<dbReference type="Proteomes" id="UP001432062">
    <property type="component" value="Chromosome"/>
</dbReference>
<name>A0ABZ1YSB8_9NOCA</name>
<proteinExistence type="predicted"/>
<evidence type="ECO:0000259" key="6">
    <source>
        <dbReference type="PROSITE" id="PS50977"/>
    </source>
</evidence>
<accession>A0ABZ1YSB8</accession>
<dbReference type="EMBL" id="CP109441">
    <property type="protein sequence ID" value="WUV46170.1"/>
    <property type="molecule type" value="Genomic_DNA"/>
</dbReference>
<dbReference type="RefSeq" id="WP_327099425.1">
    <property type="nucleotide sequence ID" value="NZ_CP109149.1"/>
</dbReference>
<keyword evidence="8" id="KW-1185">Reference proteome</keyword>
<dbReference type="Gene3D" id="1.10.357.10">
    <property type="entry name" value="Tetracycline Repressor, domain 2"/>
    <property type="match status" value="1"/>
</dbReference>
<evidence type="ECO:0000256" key="1">
    <source>
        <dbReference type="ARBA" id="ARBA00023015"/>
    </source>
</evidence>
<keyword evidence="3" id="KW-0804">Transcription</keyword>
<keyword evidence="2 4" id="KW-0238">DNA-binding</keyword>
<evidence type="ECO:0000256" key="3">
    <source>
        <dbReference type="ARBA" id="ARBA00023163"/>
    </source>
</evidence>
<dbReference type="PANTHER" id="PTHR30055:SF234">
    <property type="entry name" value="HTH-TYPE TRANSCRIPTIONAL REGULATOR BETI"/>
    <property type="match status" value="1"/>
</dbReference>
<evidence type="ECO:0000256" key="2">
    <source>
        <dbReference type="ARBA" id="ARBA00023125"/>
    </source>
</evidence>
<evidence type="ECO:0000313" key="7">
    <source>
        <dbReference type="EMBL" id="WUV46170.1"/>
    </source>
</evidence>
<dbReference type="PRINTS" id="PR00455">
    <property type="entry name" value="HTHTETR"/>
</dbReference>
<organism evidence="7 8">
    <name type="scientific">Nocardia vinacea</name>
    <dbReference type="NCBI Taxonomy" id="96468"/>
    <lineage>
        <taxon>Bacteria</taxon>
        <taxon>Bacillati</taxon>
        <taxon>Actinomycetota</taxon>
        <taxon>Actinomycetes</taxon>
        <taxon>Mycobacteriales</taxon>
        <taxon>Nocardiaceae</taxon>
        <taxon>Nocardia</taxon>
    </lineage>
</organism>
<dbReference type="InterPro" id="IPR050109">
    <property type="entry name" value="HTH-type_TetR-like_transc_reg"/>
</dbReference>
<feature type="DNA-binding region" description="H-T-H motif" evidence="4">
    <location>
        <begin position="34"/>
        <end position="53"/>
    </location>
</feature>
<dbReference type="InterPro" id="IPR009057">
    <property type="entry name" value="Homeodomain-like_sf"/>
</dbReference>
<protein>
    <submittedName>
        <fullName evidence="7">TetR/AcrR family transcriptional regulator</fullName>
    </submittedName>
</protein>